<keyword evidence="1" id="KW-0472">Membrane</keyword>
<name>A0A1Y5NY76_9MICO</name>
<proteinExistence type="predicted"/>
<keyword evidence="1" id="KW-0812">Transmembrane</keyword>
<dbReference type="AlphaFoldDB" id="A0A1Y5NY76"/>
<dbReference type="EMBL" id="FLQR01000006">
    <property type="protein sequence ID" value="SBS71467.1"/>
    <property type="molecule type" value="Genomic_DNA"/>
</dbReference>
<evidence type="ECO:0000313" key="2">
    <source>
        <dbReference type="EMBL" id="SBS71467.1"/>
    </source>
</evidence>
<feature type="transmembrane region" description="Helical" evidence="1">
    <location>
        <begin position="84"/>
        <end position="107"/>
    </location>
</feature>
<sequence length="110" mass="11248">MSTALLDSLPIVTWAPVDDGLVVGSRRGEFVGFVESTADGSYVAFDSRAQPIGRYGSLASAKASTGTVSPDPATARRRRHVERALFAGATVSGAVAGIMVLAAGVLAPGW</sequence>
<organism evidence="2">
    <name type="scientific">uncultured Microbacterium sp</name>
    <dbReference type="NCBI Taxonomy" id="191216"/>
    <lineage>
        <taxon>Bacteria</taxon>
        <taxon>Bacillati</taxon>
        <taxon>Actinomycetota</taxon>
        <taxon>Actinomycetes</taxon>
        <taxon>Micrococcales</taxon>
        <taxon>Microbacteriaceae</taxon>
        <taxon>Microbacterium</taxon>
        <taxon>environmental samples</taxon>
    </lineage>
</organism>
<accession>A0A1Y5NY76</accession>
<reference evidence="2" key="1">
    <citation type="submission" date="2016-03" db="EMBL/GenBank/DDBJ databases">
        <authorList>
            <person name="Ploux O."/>
        </authorList>
    </citation>
    <scope>NUCLEOTIDE SEQUENCE</scope>
    <source>
        <strain evidence="2">UC1</strain>
    </source>
</reference>
<keyword evidence="1" id="KW-1133">Transmembrane helix</keyword>
<protein>
    <submittedName>
        <fullName evidence="2">Dipeptide/oligopeptide/nickel ABC transporter permease</fullName>
    </submittedName>
</protein>
<gene>
    <name evidence="2" type="ORF">MIPYR_20023</name>
</gene>
<evidence type="ECO:0000256" key="1">
    <source>
        <dbReference type="SAM" id="Phobius"/>
    </source>
</evidence>
<dbReference type="RefSeq" id="WP_295574416.1">
    <property type="nucleotide sequence ID" value="NZ_FLQR01000006.1"/>
</dbReference>